<evidence type="ECO:0008006" key="9">
    <source>
        <dbReference type="Google" id="ProtNLM"/>
    </source>
</evidence>
<organism evidence="7 8">
    <name type="scientific">Hydnum rufescens UP504</name>
    <dbReference type="NCBI Taxonomy" id="1448309"/>
    <lineage>
        <taxon>Eukaryota</taxon>
        <taxon>Fungi</taxon>
        <taxon>Dikarya</taxon>
        <taxon>Basidiomycota</taxon>
        <taxon>Agaricomycotina</taxon>
        <taxon>Agaricomycetes</taxon>
        <taxon>Cantharellales</taxon>
        <taxon>Hydnaceae</taxon>
        <taxon>Hydnum</taxon>
    </lineage>
</organism>
<dbReference type="GO" id="GO:0012505">
    <property type="term" value="C:endomembrane system"/>
    <property type="evidence" value="ECO:0007669"/>
    <property type="project" value="UniProtKB-SubCell"/>
</dbReference>
<feature type="transmembrane region" description="Helical" evidence="6">
    <location>
        <begin position="66"/>
        <end position="84"/>
    </location>
</feature>
<evidence type="ECO:0000313" key="7">
    <source>
        <dbReference type="EMBL" id="KAF9511369.1"/>
    </source>
</evidence>
<dbReference type="OrthoDB" id="44756at2759"/>
<protein>
    <recommendedName>
        <fullName evidence="9">Membrane magnesium transporter</fullName>
    </recommendedName>
</protein>
<dbReference type="AlphaFoldDB" id="A0A9P6ASR3"/>
<evidence type="ECO:0000256" key="6">
    <source>
        <dbReference type="SAM" id="Phobius"/>
    </source>
</evidence>
<gene>
    <name evidence="7" type="ORF">BS47DRAFT_1181577</name>
</gene>
<evidence type="ECO:0000256" key="2">
    <source>
        <dbReference type="ARBA" id="ARBA00006109"/>
    </source>
</evidence>
<comment type="caution">
    <text evidence="7">The sequence shown here is derived from an EMBL/GenBank/DDBJ whole genome shotgun (WGS) entry which is preliminary data.</text>
</comment>
<evidence type="ECO:0000256" key="1">
    <source>
        <dbReference type="ARBA" id="ARBA00004127"/>
    </source>
</evidence>
<evidence type="ECO:0000256" key="3">
    <source>
        <dbReference type="ARBA" id="ARBA00022692"/>
    </source>
</evidence>
<evidence type="ECO:0000256" key="5">
    <source>
        <dbReference type="ARBA" id="ARBA00023136"/>
    </source>
</evidence>
<dbReference type="EMBL" id="MU129001">
    <property type="protein sequence ID" value="KAF9511369.1"/>
    <property type="molecule type" value="Genomic_DNA"/>
</dbReference>
<dbReference type="InterPro" id="IPR018937">
    <property type="entry name" value="MMgT"/>
</dbReference>
<accession>A0A9P6ASR3</accession>
<sequence length="126" mass="13789">MAERVQFGHSRAADAVTTMPSLLGRSLILIAGLTLFHGAFSTYENLSQLKALGRLGTEHRMPWDTAIELLGALILFIIGATVNAPRLNEITWSSQMAKLSIDEMDSRMSFASVNHRGKRLFGNGSN</sequence>
<keyword evidence="5 6" id="KW-0472">Membrane</keyword>
<dbReference type="Pfam" id="PF10270">
    <property type="entry name" value="MMgT"/>
    <property type="match status" value="1"/>
</dbReference>
<evidence type="ECO:0000256" key="4">
    <source>
        <dbReference type="ARBA" id="ARBA00022989"/>
    </source>
</evidence>
<reference evidence="7" key="1">
    <citation type="journal article" date="2020" name="Nat. Commun.">
        <title>Large-scale genome sequencing of mycorrhizal fungi provides insights into the early evolution of symbiotic traits.</title>
        <authorList>
            <person name="Miyauchi S."/>
            <person name="Kiss E."/>
            <person name="Kuo A."/>
            <person name="Drula E."/>
            <person name="Kohler A."/>
            <person name="Sanchez-Garcia M."/>
            <person name="Morin E."/>
            <person name="Andreopoulos B."/>
            <person name="Barry K.W."/>
            <person name="Bonito G."/>
            <person name="Buee M."/>
            <person name="Carver A."/>
            <person name="Chen C."/>
            <person name="Cichocki N."/>
            <person name="Clum A."/>
            <person name="Culley D."/>
            <person name="Crous P.W."/>
            <person name="Fauchery L."/>
            <person name="Girlanda M."/>
            <person name="Hayes R.D."/>
            <person name="Keri Z."/>
            <person name="LaButti K."/>
            <person name="Lipzen A."/>
            <person name="Lombard V."/>
            <person name="Magnuson J."/>
            <person name="Maillard F."/>
            <person name="Murat C."/>
            <person name="Nolan M."/>
            <person name="Ohm R.A."/>
            <person name="Pangilinan J."/>
            <person name="Pereira M.F."/>
            <person name="Perotto S."/>
            <person name="Peter M."/>
            <person name="Pfister S."/>
            <person name="Riley R."/>
            <person name="Sitrit Y."/>
            <person name="Stielow J.B."/>
            <person name="Szollosi G."/>
            <person name="Zifcakova L."/>
            <person name="Stursova M."/>
            <person name="Spatafora J.W."/>
            <person name="Tedersoo L."/>
            <person name="Vaario L.M."/>
            <person name="Yamada A."/>
            <person name="Yan M."/>
            <person name="Wang P."/>
            <person name="Xu J."/>
            <person name="Bruns T."/>
            <person name="Baldrian P."/>
            <person name="Vilgalys R."/>
            <person name="Dunand C."/>
            <person name="Henrissat B."/>
            <person name="Grigoriev I.V."/>
            <person name="Hibbett D."/>
            <person name="Nagy L.G."/>
            <person name="Martin F.M."/>
        </authorList>
    </citation>
    <scope>NUCLEOTIDE SEQUENCE</scope>
    <source>
        <strain evidence="7">UP504</strain>
    </source>
</reference>
<dbReference type="Proteomes" id="UP000886523">
    <property type="component" value="Unassembled WGS sequence"/>
</dbReference>
<evidence type="ECO:0000313" key="8">
    <source>
        <dbReference type="Proteomes" id="UP000886523"/>
    </source>
</evidence>
<keyword evidence="3 6" id="KW-0812">Transmembrane</keyword>
<feature type="transmembrane region" description="Helical" evidence="6">
    <location>
        <begin position="27"/>
        <end position="46"/>
    </location>
</feature>
<keyword evidence="4 6" id="KW-1133">Transmembrane helix</keyword>
<comment type="subcellular location">
    <subcellularLocation>
        <location evidence="1">Endomembrane system</location>
        <topology evidence="1">Multi-pass membrane protein</topology>
    </subcellularLocation>
</comment>
<name>A0A9P6ASR3_9AGAM</name>
<comment type="similarity">
    <text evidence="2">Belongs to the membrane magnesium transporter (TC 1.A.67) family.</text>
</comment>
<proteinExistence type="inferred from homology"/>
<keyword evidence="8" id="KW-1185">Reference proteome</keyword>